<dbReference type="OrthoDB" id="9789398at2"/>
<reference evidence="6 7" key="1">
    <citation type="submission" date="2016-10" db="EMBL/GenBank/DDBJ databases">
        <authorList>
            <person name="de Groot N.N."/>
        </authorList>
    </citation>
    <scope>NUCLEOTIDE SEQUENCE [LARGE SCALE GENOMIC DNA]</scope>
    <source>
        <strain evidence="6 7">DSM 17862</strain>
    </source>
</reference>
<organism evidence="6 7">
    <name type="scientific">Paracoccus homiensis</name>
    <dbReference type="NCBI Taxonomy" id="364199"/>
    <lineage>
        <taxon>Bacteria</taxon>
        <taxon>Pseudomonadati</taxon>
        <taxon>Pseudomonadota</taxon>
        <taxon>Alphaproteobacteria</taxon>
        <taxon>Rhodobacterales</taxon>
        <taxon>Paracoccaceae</taxon>
        <taxon>Paracoccus</taxon>
    </lineage>
</organism>
<comment type="similarity">
    <text evidence="1">Belongs to the short-chain dehydrogenases/reductases (SDR) family.</text>
</comment>
<dbReference type="SUPFAM" id="SSF51735">
    <property type="entry name" value="NAD(P)-binding Rossmann-fold domains"/>
    <property type="match status" value="1"/>
</dbReference>
<evidence type="ECO:0000256" key="4">
    <source>
        <dbReference type="ARBA" id="ARBA00023098"/>
    </source>
</evidence>
<dbReference type="PRINTS" id="PR00081">
    <property type="entry name" value="GDHRDH"/>
</dbReference>
<accession>A0A1I0JC61</accession>
<evidence type="ECO:0000256" key="5">
    <source>
        <dbReference type="ARBA" id="ARBA00023221"/>
    </source>
</evidence>
<dbReference type="PANTHER" id="PTHR43180:SF28">
    <property type="entry name" value="NAD(P)-BINDING ROSSMANN-FOLD SUPERFAMILY PROTEIN"/>
    <property type="match status" value="1"/>
</dbReference>
<dbReference type="InterPro" id="IPR036291">
    <property type="entry name" value="NAD(P)-bd_dom_sf"/>
</dbReference>
<sequence length="242" mass="25666">MNRLDNKVAIITGGANGQGAVEAELFIAAGAKVVITDINAEAGQATAARLGEGCTFLPHDVSLEQDWARVVETTLELHGRIDILVNNAGIFRVLTLEETDLAVWNQSVAINQTSVFLGMRAVAPTMKERKAGSIINISSIAGLTSAKAHAYCATKWAVRGMSKSAAVELGPHNIRVNSVHPGFIDTPMLDGHGVPREQLVARVPMGRTADVIEVARLVLFLASEDASYCSGHEFVVDGAIKA</sequence>
<dbReference type="Pfam" id="PF13561">
    <property type="entry name" value="adh_short_C2"/>
    <property type="match status" value="1"/>
</dbReference>
<dbReference type="PRINTS" id="PR00080">
    <property type="entry name" value="SDRFAMILY"/>
</dbReference>
<dbReference type="Gene3D" id="3.40.50.720">
    <property type="entry name" value="NAD(P)-binding Rossmann-like Domain"/>
    <property type="match status" value="1"/>
</dbReference>
<protein>
    <submittedName>
        <fullName evidence="6">3alpha(Or 20beta)-hydroxysteroid dehydrogenase</fullName>
    </submittedName>
</protein>
<evidence type="ECO:0000313" key="6">
    <source>
        <dbReference type="EMBL" id="SEU07606.1"/>
    </source>
</evidence>
<evidence type="ECO:0000256" key="3">
    <source>
        <dbReference type="ARBA" id="ARBA00023027"/>
    </source>
</evidence>
<keyword evidence="4" id="KW-0443">Lipid metabolism</keyword>
<dbReference type="GO" id="GO:0016491">
    <property type="term" value="F:oxidoreductase activity"/>
    <property type="evidence" value="ECO:0007669"/>
    <property type="project" value="UniProtKB-KW"/>
</dbReference>
<dbReference type="Proteomes" id="UP000199180">
    <property type="component" value="Unassembled WGS sequence"/>
</dbReference>
<dbReference type="PANTHER" id="PTHR43180">
    <property type="entry name" value="3-OXOACYL-(ACYL-CARRIER-PROTEIN) REDUCTASE (AFU_ORTHOLOGUE AFUA_6G11210)"/>
    <property type="match status" value="1"/>
</dbReference>
<evidence type="ECO:0000256" key="2">
    <source>
        <dbReference type="ARBA" id="ARBA00023002"/>
    </source>
</evidence>
<dbReference type="STRING" id="364199.SAMN04489858_1246"/>
<dbReference type="InterPro" id="IPR002347">
    <property type="entry name" value="SDR_fam"/>
</dbReference>
<name>A0A1I0JC61_9RHOB</name>
<dbReference type="GO" id="GO:0008202">
    <property type="term" value="P:steroid metabolic process"/>
    <property type="evidence" value="ECO:0007669"/>
    <property type="project" value="UniProtKB-KW"/>
</dbReference>
<dbReference type="PROSITE" id="PS00061">
    <property type="entry name" value="ADH_SHORT"/>
    <property type="match status" value="1"/>
</dbReference>
<gene>
    <name evidence="6" type="ORF">SAMN04489858_1246</name>
</gene>
<keyword evidence="2" id="KW-0560">Oxidoreductase</keyword>
<dbReference type="FunFam" id="3.40.50.720:FF:000084">
    <property type="entry name" value="Short-chain dehydrogenase reductase"/>
    <property type="match status" value="1"/>
</dbReference>
<evidence type="ECO:0000256" key="1">
    <source>
        <dbReference type="ARBA" id="ARBA00006484"/>
    </source>
</evidence>
<proteinExistence type="inferred from homology"/>
<dbReference type="InterPro" id="IPR020904">
    <property type="entry name" value="Sc_DH/Rdtase_CS"/>
</dbReference>
<dbReference type="EMBL" id="FOHO01000024">
    <property type="protein sequence ID" value="SEU07606.1"/>
    <property type="molecule type" value="Genomic_DNA"/>
</dbReference>
<evidence type="ECO:0000313" key="7">
    <source>
        <dbReference type="Proteomes" id="UP000199180"/>
    </source>
</evidence>
<keyword evidence="3" id="KW-0520">NAD</keyword>
<keyword evidence="5" id="KW-0753">Steroid metabolism</keyword>
<dbReference type="AlphaFoldDB" id="A0A1I0JC61"/>
<dbReference type="RefSeq" id="WP_090738031.1">
    <property type="nucleotide sequence ID" value="NZ_FOHO01000024.1"/>
</dbReference>
<dbReference type="NCBIfam" id="NF005559">
    <property type="entry name" value="PRK07231.1"/>
    <property type="match status" value="1"/>
</dbReference>
<keyword evidence="7" id="KW-1185">Reference proteome</keyword>